<dbReference type="SUPFAM" id="SSF55120">
    <property type="entry name" value="Pseudouridine synthase"/>
    <property type="match status" value="1"/>
</dbReference>
<organism evidence="6 7">
    <name type="scientific">Staphylococcus cohnii subsp. cohnii</name>
    <dbReference type="NCBI Taxonomy" id="74704"/>
    <lineage>
        <taxon>Bacteria</taxon>
        <taxon>Bacillati</taxon>
        <taxon>Bacillota</taxon>
        <taxon>Bacilli</taxon>
        <taxon>Bacillales</taxon>
        <taxon>Staphylococcaceae</taxon>
        <taxon>Staphylococcus</taxon>
        <taxon>Staphylococcus cohnii species complex</taxon>
    </lineage>
</organism>
<evidence type="ECO:0000313" key="7">
    <source>
        <dbReference type="Proteomes" id="UP000034455"/>
    </source>
</evidence>
<proteinExistence type="inferred from homology"/>
<evidence type="ECO:0000256" key="2">
    <source>
        <dbReference type="ARBA" id="ARBA00010876"/>
    </source>
</evidence>
<dbReference type="Pfam" id="PF00849">
    <property type="entry name" value="PseudoU_synth_2"/>
    <property type="match status" value="1"/>
</dbReference>
<dbReference type="EC" id="5.4.99.-" evidence="4"/>
<dbReference type="InterPro" id="IPR006145">
    <property type="entry name" value="PsdUridine_synth_RsuA/RluA"/>
</dbReference>
<comment type="similarity">
    <text evidence="2 4">Belongs to the pseudouridine synthase RluA family.</text>
</comment>
<evidence type="ECO:0000256" key="4">
    <source>
        <dbReference type="RuleBase" id="RU362028"/>
    </source>
</evidence>
<evidence type="ECO:0000256" key="3">
    <source>
        <dbReference type="PIRSR" id="PIRSR606225-1"/>
    </source>
</evidence>
<protein>
    <recommendedName>
        <fullName evidence="4">Pseudouridine synthase</fullName>
        <ecNumber evidence="4">5.4.99.-</ecNumber>
    </recommendedName>
</protein>
<gene>
    <name evidence="6" type="ORF">UF66_0862</name>
</gene>
<dbReference type="CDD" id="cd02869">
    <property type="entry name" value="PseudoU_synth_RluA_like"/>
    <property type="match status" value="1"/>
</dbReference>
<dbReference type="GO" id="GO:0000455">
    <property type="term" value="P:enzyme-directed rRNA pseudouridine synthesis"/>
    <property type="evidence" value="ECO:0007669"/>
    <property type="project" value="TreeGrafter"/>
</dbReference>
<feature type="domain" description="Pseudouridine synthase RsuA/RluA-like" evidence="5">
    <location>
        <begin position="84"/>
        <end position="229"/>
    </location>
</feature>
<dbReference type="InterPro" id="IPR050188">
    <property type="entry name" value="RluA_PseudoU_synthase"/>
</dbReference>
<dbReference type="PANTHER" id="PTHR21600:SF35">
    <property type="entry name" value="PSEUDOURIDINE SYNTHASE"/>
    <property type="match status" value="1"/>
</dbReference>
<dbReference type="GO" id="GO:0003723">
    <property type="term" value="F:RNA binding"/>
    <property type="evidence" value="ECO:0007669"/>
    <property type="project" value="InterPro"/>
</dbReference>
<dbReference type="Gene3D" id="3.30.2350.10">
    <property type="entry name" value="Pseudouridine synthase"/>
    <property type="match status" value="1"/>
</dbReference>
<dbReference type="GeneID" id="58097971"/>
<keyword evidence="4" id="KW-0413">Isomerase</keyword>
<dbReference type="PROSITE" id="PS01129">
    <property type="entry name" value="PSI_RLU"/>
    <property type="match status" value="1"/>
</dbReference>
<evidence type="ECO:0000259" key="5">
    <source>
        <dbReference type="Pfam" id="PF00849"/>
    </source>
</evidence>
<reference evidence="6 7" key="1">
    <citation type="submission" date="2015-03" db="EMBL/GenBank/DDBJ databases">
        <title>Genome Assembly of Staphylococcus cohnii subsp. cohnii strain G22B2.</title>
        <authorList>
            <person name="Nair G."/>
            <person name="Kaur G."/>
            <person name="Khatri I."/>
            <person name="Singh N.K."/>
            <person name="Sathyabama S."/>
            <person name="Maurya S.K."/>
            <person name="Subramanian S."/>
            <person name="Agrewala J.N."/>
            <person name="Mayilraj S."/>
        </authorList>
    </citation>
    <scope>NUCLEOTIDE SEQUENCE [LARGE SCALE GENOMIC DNA]</scope>
    <source>
        <strain evidence="6 7">G22B2</strain>
    </source>
</reference>
<comment type="function">
    <text evidence="4">Responsible for synthesis of pseudouridine from uracil.</text>
</comment>
<comment type="catalytic activity">
    <reaction evidence="1 4">
        <text>a uridine in RNA = a pseudouridine in RNA</text>
        <dbReference type="Rhea" id="RHEA:48348"/>
        <dbReference type="Rhea" id="RHEA-COMP:12068"/>
        <dbReference type="Rhea" id="RHEA-COMP:12069"/>
        <dbReference type="ChEBI" id="CHEBI:65314"/>
        <dbReference type="ChEBI" id="CHEBI:65315"/>
    </reaction>
</comment>
<dbReference type="InterPro" id="IPR006224">
    <property type="entry name" value="PsdUridine_synth_RluA-like_CS"/>
</dbReference>
<dbReference type="AlphaFoldDB" id="A0A0M2P081"/>
<dbReference type="GO" id="GO:0140098">
    <property type="term" value="F:catalytic activity, acting on RNA"/>
    <property type="evidence" value="ECO:0007669"/>
    <property type="project" value="UniProtKB-ARBA"/>
</dbReference>
<evidence type="ECO:0000313" key="6">
    <source>
        <dbReference type="EMBL" id="KKI63313.1"/>
    </source>
</evidence>
<dbReference type="EMBL" id="LAKJ01000016">
    <property type="protein sequence ID" value="KKI63313.1"/>
    <property type="molecule type" value="Genomic_DNA"/>
</dbReference>
<dbReference type="NCBIfam" id="TIGR00005">
    <property type="entry name" value="rluA_subfam"/>
    <property type="match status" value="1"/>
</dbReference>
<dbReference type="InterPro" id="IPR006225">
    <property type="entry name" value="PsdUridine_synth_RluC/D"/>
</dbReference>
<accession>A0A0M2P081</accession>
<dbReference type="Proteomes" id="UP000034455">
    <property type="component" value="Unassembled WGS sequence"/>
</dbReference>
<dbReference type="RefSeq" id="WP_019469072.1">
    <property type="nucleotide sequence ID" value="NZ_BKAS01000026.1"/>
</dbReference>
<name>A0A0M2P081_STACC</name>
<evidence type="ECO:0000256" key="1">
    <source>
        <dbReference type="ARBA" id="ARBA00000073"/>
    </source>
</evidence>
<sequence length="284" mass="32848">MQFNYTIRNPQMLRTFLQEQGYSKNTISAIKHNGALIVNGQTETVRKQLQKDDKVEVHLAQETASHNLIPFEKTLNILYEDEYLLIVSKEAYQNCAPSREHKHFSLAEQILGYFKQSRQNIVPHIVTRIDRNTSGIVVVAKHGFLHHLMANIHIDKTYLCVCFGEMKAHGIIDAPIARDPASIITRQVNPHGKQAITKYRRLDYISNYSLCEITLLTGRTHQIRVHFQHIGHPIVGDDLYGGGHSCYKHQLLRCFKISFMHPIYDKKIEIQDRYDAIENIFNMI</sequence>
<dbReference type="GO" id="GO:0009982">
    <property type="term" value="F:pseudouridine synthase activity"/>
    <property type="evidence" value="ECO:0007669"/>
    <property type="project" value="InterPro"/>
</dbReference>
<feature type="active site" evidence="3">
    <location>
        <position position="130"/>
    </location>
</feature>
<comment type="caution">
    <text evidence="6">The sequence shown here is derived from an EMBL/GenBank/DDBJ whole genome shotgun (WGS) entry which is preliminary data.</text>
</comment>
<dbReference type="InterPro" id="IPR020103">
    <property type="entry name" value="PsdUridine_synth_cat_dom_sf"/>
</dbReference>
<dbReference type="PATRIC" id="fig|74704.6.peg.881"/>
<dbReference type="PANTHER" id="PTHR21600">
    <property type="entry name" value="MITOCHONDRIAL RNA PSEUDOURIDINE SYNTHASE"/>
    <property type="match status" value="1"/>
</dbReference>